<name>A0ABU3S663_9HYPH</name>
<sequence length="345" mass="37852">MKFVAHALAAVALAATAGHIAPAAAQQTLTISSWGGAYQKAQREAWFNIVEKELGVTIKEETTSGVADVRAQVASGRPTWDLVQQGNYGCALLDKEGNTEPLTPAILGVKGIADNMKGKGWISNLVYATTLAWSDEKYRDKKPSSWADMWDTKTFPGGRTMRRSPVYALESALLADGVPMEKLYPLDTARAFKKLEAIKKDVVVWWASGAQSQQVLKDREVEMAAIWNGRAEALATEGEKVSLTFNQQMLLTDCWVVPKGAKNKDLAMKAIEIMSRPEVQARIALYINYGPANVEAFNTGIIKPEVAAKLPSSPENAKKGFVLDANYWAANLDELTKQFDLFIQR</sequence>
<dbReference type="Proteomes" id="UP001254257">
    <property type="component" value="Unassembled WGS sequence"/>
</dbReference>
<evidence type="ECO:0000256" key="1">
    <source>
        <dbReference type="ARBA" id="ARBA00022729"/>
    </source>
</evidence>
<evidence type="ECO:0000256" key="2">
    <source>
        <dbReference type="ARBA" id="ARBA00022764"/>
    </source>
</evidence>
<keyword evidence="1 3" id="KW-0732">Signal</keyword>
<dbReference type="SUPFAM" id="SSF53850">
    <property type="entry name" value="Periplasmic binding protein-like II"/>
    <property type="match status" value="1"/>
</dbReference>
<comment type="caution">
    <text evidence="4">The sequence shown here is derived from an EMBL/GenBank/DDBJ whole genome shotgun (WGS) entry which is preliminary data.</text>
</comment>
<proteinExistence type="predicted"/>
<protein>
    <submittedName>
        <fullName evidence="4">Polyamine ABC transporter substrate-binding protein</fullName>
    </submittedName>
</protein>
<accession>A0ABU3S663</accession>
<dbReference type="PANTHER" id="PTHR30222:SF2">
    <property type="entry name" value="ABC TRANSPORTER SUBSTRATE-BINDING PROTEIN"/>
    <property type="match status" value="1"/>
</dbReference>
<dbReference type="CDD" id="cd13589">
    <property type="entry name" value="PBP2_polyamine_RpCGA009"/>
    <property type="match status" value="1"/>
</dbReference>
<dbReference type="InterPro" id="IPR006059">
    <property type="entry name" value="SBP"/>
</dbReference>
<dbReference type="Gene3D" id="3.40.190.10">
    <property type="entry name" value="Periplasmic binding protein-like II"/>
    <property type="match status" value="2"/>
</dbReference>
<evidence type="ECO:0000313" key="4">
    <source>
        <dbReference type="EMBL" id="MDU0340273.1"/>
    </source>
</evidence>
<gene>
    <name evidence="4" type="ORF">RKE40_10290</name>
</gene>
<feature type="chain" id="PRO_5047101392" evidence="3">
    <location>
        <begin position="26"/>
        <end position="345"/>
    </location>
</feature>
<organism evidence="4 5">
    <name type="scientific">Bosea rubneri</name>
    <dbReference type="NCBI Taxonomy" id="3075434"/>
    <lineage>
        <taxon>Bacteria</taxon>
        <taxon>Pseudomonadati</taxon>
        <taxon>Pseudomonadota</taxon>
        <taxon>Alphaproteobacteria</taxon>
        <taxon>Hyphomicrobiales</taxon>
        <taxon>Boseaceae</taxon>
        <taxon>Bosea</taxon>
    </lineage>
</organism>
<dbReference type="PANTHER" id="PTHR30222">
    <property type="entry name" value="SPERMIDINE/PUTRESCINE-BINDING PERIPLASMIC PROTEIN"/>
    <property type="match status" value="1"/>
</dbReference>
<reference evidence="4 5" key="1">
    <citation type="submission" date="2023-09" db="EMBL/GenBank/DDBJ databases">
        <title>Whole genome shotgun sequencing (WGS) of Bosea sp. ZW T0_25, isolated from stored onions (Allium cepa).</title>
        <authorList>
            <person name="Stoll D.A."/>
            <person name="Huch M."/>
        </authorList>
    </citation>
    <scope>NUCLEOTIDE SEQUENCE [LARGE SCALE GENOMIC DNA]</scope>
    <source>
        <strain evidence="4 5">ZW T0_25</strain>
    </source>
</reference>
<evidence type="ECO:0000256" key="3">
    <source>
        <dbReference type="SAM" id="SignalP"/>
    </source>
</evidence>
<feature type="signal peptide" evidence="3">
    <location>
        <begin position="1"/>
        <end position="25"/>
    </location>
</feature>
<keyword evidence="2" id="KW-0574">Periplasm</keyword>
<dbReference type="EMBL" id="JAWDID010000012">
    <property type="protein sequence ID" value="MDU0340273.1"/>
    <property type="molecule type" value="Genomic_DNA"/>
</dbReference>
<keyword evidence="5" id="KW-1185">Reference proteome</keyword>
<evidence type="ECO:0000313" key="5">
    <source>
        <dbReference type="Proteomes" id="UP001254257"/>
    </source>
</evidence>
<dbReference type="Pfam" id="PF13416">
    <property type="entry name" value="SBP_bac_8"/>
    <property type="match status" value="1"/>
</dbReference>
<dbReference type="RefSeq" id="WP_316018145.1">
    <property type="nucleotide sequence ID" value="NZ_JAWDID010000012.1"/>
</dbReference>